<feature type="domain" description="PRD" evidence="2">
    <location>
        <begin position="71"/>
        <end position="177"/>
    </location>
</feature>
<evidence type="ECO:0000313" key="4">
    <source>
        <dbReference type="Proteomes" id="UP001596026"/>
    </source>
</evidence>
<comment type="caution">
    <text evidence="3">The sequence shown here is derived from an EMBL/GenBank/DDBJ whole genome shotgun (WGS) entry which is preliminary data.</text>
</comment>
<dbReference type="SMART" id="SM01061">
    <property type="entry name" value="CAT_RBD"/>
    <property type="match status" value="1"/>
</dbReference>
<protein>
    <submittedName>
        <fullName evidence="3">PRD domain-containing protein</fullName>
    </submittedName>
</protein>
<dbReference type="PROSITE" id="PS51372">
    <property type="entry name" value="PRD_2"/>
    <property type="match status" value="2"/>
</dbReference>
<evidence type="ECO:0000259" key="2">
    <source>
        <dbReference type="PROSITE" id="PS51372"/>
    </source>
</evidence>
<dbReference type="SUPFAM" id="SSF50151">
    <property type="entry name" value="SacY-like RNA-binding domain"/>
    <property type="match status" value="1"/>
</dbReference>
<gene>
    <name evidence="3" type="ORF">ACFO3L_06160</name>
</gene>
<keyword evidence="4" id="KW-1185">Reference proteome</keyword>
<dbReference type="RefSeq" id="WP_379964912.1">
    <property type="nucleotide sequence ID" value="NZ_JBHSGT010000041.1"/>
</dbReference>
<organism evidence="3 4">
    <name type="scientific">Enterococcus eurekensis</name>
    <dbReference type="NCBI Taxonomy" id="1159753"/>
    <lineage>
        <taxon>Bacteria</taxon>
        <taxon>Bacillati</taxon>
        <taxon>Bacillota</taxon>
        <taxon>Bacilli</taxon>
        <taxon>Lactobacillales</taxon>
        <taxon>Enterococcaceae</taxon>
        <taxon>Enterococcus</taxon>
    </lineage>
</organism>
<dbReference type="Proteomes" id="UP001596026">
    <property type="component" value="Unassembled WGS sequence"/>
</dbReference>
<keyword evidence="1" id="KW-0677">Repeat</keyword>
<dbReference type="PANTHER" id="PTHR30185:SF15">
    <property type="entry name" value="CRYPTIC BETA-GLUCOSIDE BGL OPERON ANTITERMINATOR"/>
    <property type="match status" value="1"/>
</dbReference>
<dbReference type="InterPro" id="IPR036634">
    <property type="entry name" value="PRD_sf"/>
</dbReference>
<sequence>MFQKGGSHIYSIVKSLNNNLVLAQDEQRKEYVLFGTGIGFKKKKGDLIEESLITKIFHGEDYQNISALVDSISPDVLSVTENIVDEGEKYLGKKLNTSLLISLADHIQSAINRQNEGIEIVGSSLQWEIPFLYTKESKIGKKALEVIAIKLGVDLPEMEAAFIALHFVNAQDGIQSMDETMLITAITKSMVKTIQSLFDVVLNKESMNYSRFVTHIRYFMNRQIRQEEMIANPDDKLYLIIQEQYPKSYACGLMIREMLKKEYQLVINDDEMIYLIIHIQRVVSETK</sequence>
<dbReference type="Pfam" id="PF00874">
    <property type="entry name" value="PRD"/>
    <property type="match status" value="2"/>
</dbReference>
<name>A0ABV9M356_9ENTE</name>
<evidence type="ECO:0000256" key="1">
    <source>
        <dbReference type="ARBA" id="ARBA00022737"/>
    </source>
</evidence>
<dbReference type="Gene3D" id="1.10.1790.10">
    <property type="entry name" value="PRD domain"/>
    <property type="match status" value="2"/>
</dbReference>
<proteinExistence type="predicted"/>
<dbReference type="InterPro" id="IPR036650">
    <property type="entry name" value="CAT_RNA-bd_dom_sf"/>
</dbReference>
<feature type="domain" description="PRD" evidence="2">
    <location>
        <begin position="178"/>
        <end position="287"/>
    </location>
</feature>
<accession>A0ABV9M356</accession>
<dbReference type="EMBL" id="JBHSGT010000041">
    <property type="protein sequence ID" value="MFC4710211.1"/>
    <property type="molecule type" value="Genomic_DNA"/>
</dbReference>
<dbReference type="Pfam" id="PF03123">
    <property type="entry name" value="CAT_RBD"/>
    <property type="match status" value="1"/>
</dbReference>
<dbReference type="SUPFAM" id="SSF63520">
    <property type="entry name" value="PTS-regulatory domain, PRD"/>
    <property type="match status" value="2"/>
</dbReference>
<dbReference type="PANTHER" id="PTHR30185">
    <property type="entry name" value="CRYPTIC BETA-GLUCOSIDE BGL OPERON ANTITERMINATOR"/>
    <property type="match status" value="1"/>
</dbReference>
<dbReference type="InterPro" id="IPR011608">
    <property type="entry name" value="PRD"/>
</dbReference>
<reference evidence="4" key="1">
    <citation type="journal article" date="2019" name="Int. J. Syst. Evol. Microbiol.">
        <title>The Global Catalogue of Microorganisms (GCM) 10K type strain sequencing project: providing services to taxonomists for standard genome sequencing and annotation.</title>
        <authorList>
            <consortium name="The Broad Institute Genomics Platform"/>
            <consortium name="The Broad Institute Genome Sequencing Center for Infectious Disease"/>
            <person name="Wu L."/>
            <person name="Ma J."/>
        </authorList>
    </citation>
    <scope>NUCLEOTIDE SEQUENCE [LARGE SCALE GENOMIC DNA]</scope>
    <source>
        <strain evidence="4">CGMCC 1.19061</strain>
    </source>
</reference>
<dbReference type="Gene3D" id="2.30.24.10">
    <property type="entry name" value="CAT RNA-binding domain"/>
    <property type="match status" value="1"/>
</dbReference>
<dbReference type="InterPro" id="IPR004341">
    <property type="entry name" value="CAT_RNA-bd_dom"/>
</dbReference>
<evidence type="ECO:0000313" key="3">
    <source>
        <dbReference type="EMBL" id="MFC4710211.1"/>
    </source>
</evidence>
<dbReference type="InterPro" id="IPR050661">
    <property type="entry name" value="BglG_antiterminators"/>
</dbReference>